<evidence type="ECO:0000256" key="1">
    <source>
        <dbReference type="ARBA" id="ARBA00004123"/>
    </source>
</evidence>
<comment type="subunit">
    <text evidence="8">Homodimers and heterodimers.</text>
</comment>
<dbReference type="InterPro" id="IPR010525">
    <property type="entry name" value="ARF_dom"/>
</dbReference>
<evidence type="ECO:0000256" key="8">
    <source>
        <dbReference type="RuleBase" id="RU004561"/>
    </source>
</evidence>
<keyword evidence="12" id="KW-1185">Reference proteome</keyword>
<evidence type="ECO:0000313" key="12">
    <source>
        <dbReference type="Proteomes" id="UP000325081"/>
    </source>
</evidence>
<reference evidence="12" key="1">
    <citation type="journal article" date="2019" name="Curr. Biol.">
        <title>Genome Sequence of Striga asiatica Provides Insight into the Evolution of Plant Parasitism.</title>
        <authorList>
            <person name="Yoshida S."/>
            <person name="Kim S."/>
            <person name="Wafula E.K."/>
            <person name="Tanskanen J."/>
            <person name="Kim Y.M."/>
            <person name="Honaas L."/>
            <person name="Yang Z."/>
            <person name="Spallek T."/>
            <person name="Conn C.E."/>
            <person name="Ichihashi Y."/>
            <person name="Cheong K."/>
            <person name="Cui S."/>
            <person name="Der J.P."/>
            <person name="Gundlach H."/>
            <person name="Jiao Y."/>
            <person name="Hori C."/>
            <person name="Ishida J.K."/>
            <person name="Kasahara H."/>
            <person name="Kiba T."/>
            <person name="Kim M.S."/>
            <person name="Koo N."/>
            <person name="Laohavisit A."/>
            <person name="Lee Y.H."/>
            <person name="Lumba S."/>
            <person name="McCourt P."/>
            <person name="Mortimer J.C."/>
            <person name="Mutuku J.M."/>
            <person name="Nomura T."/>
            <person name="Sasaki-Sekimoto Y."/>
            <person name="Seto Y."/>
            <person name="Wang Y."/>
            <person name="Wakatake T."/>
            <person name="Sakakibara H."/>
            <person name="Demura T."/>
            <person name="Yamaguchi S."/>
            <person name="Yoneyama K."/>
            <person name="Manabe R.I."/>
            <person name="Nelson D.C."/>
            <person name="Schulman A.H."/>
            <person name="Timko M.P."/>
            <person name="dePamphilis C.W."/>
            <person name="Choi D."/>
            <person name="Shirasu K."/>
        </authorList>
    </citation>
    <scope>NUCLEOTIDE SEQUENCE [LARGE SCALE GENOMIC DNA]</scope>
    <source>
        <strain evidence="12">cv. UVA1</strain>
    </source>
</reference>
<dbReference type="Gene3D" id="2.40.330.10">
    <property type="entry name" value="DNA-binding pseudobarrel domain"/>
    <property type="match status" value="1"/>
</dbReference>
<evidence type="ECO:0000256" key="7">
    <source>
        <dbReference type="ARBA" id="ARBA00023294"/>
    </source>
</evidence>
<dbReference type="Pfam" id="PF02362">
    <property type="entry name" value="B3"/>
    <property type="match status" value="1"/>
</dbReference>
<dbReference type="GO" id="GO:0009734">
    <property type="term" value="P:auxin-activated signaling pathway"/>
    <property type="evidence" value="ECO:0007669"/>
    <property type="project" value="UniProtKB-KW"/>
</dbReference>
<comment type="caution">
    <text evidence="11">The sequence shown here is derived from an EMBL/GenBank/DDBJ whole genome shotgun (WGS) entry which is preliminary data.</text>
</comment>
<organism evidence="11 12">
    <name type="scientific">Striga asiatica</name>
    <name type="common">Asiatic witchweed</name>
    <name type="synonym">Buchnera asiatica</name>
    <dbReference type="NCBI Taxonomy" id="4170"/>
    <lineage>
        <taxon>Eukaryota</taxon>
        <taxon>Viridiplantae</taxon>
        <taxon>Streptophyta</taxon>
        <taxon>Embryophyta</taxon>
        <taxon>Tracheophyta</taxon>
        <taxon>Spermatophyta</taxon>
        <taxon>Magnoliopsida</taxon>
        <taxon>eudicotyledons</taxon>
        <taxon>Gunneridae</taxon>
        <taxon>Pentapetalae</taxon>
        <taxon>asterids</taxon>
        <taxon>lamiids</taxon>
        <taxon>Lamiales</taxon>
        <taxon>Orobanchaceae</taxon>
        <taxon>Buchnereae</taxon>
        <taxon>Striga</taxon>
    </lineage>
</organism>
<evidence type="ECO:0000259" key="10">
    <source>
        <dbReference type="PROSITE" id="PS50863"/>
    </source>
</evidence>
<evidence type="ECO:0000256" key="6">
    <source>
        <dbReference type="ARBA" id="ARBA00023242"/>
    </source>
</evidence>
<dbReference type="CDD" id="cd10017">
    <property type="entry name" value="B3_DNA"/>
    <property type="match status" value="1"/>
</dbReference>
<evidence type="ECO:0000256" key="2">
    <source>
        <dbReference type="ARBA" id="ARBA00007853"/>
    </source>
</evidence>
<dbReference type="GO" id="GO:0005634">
    <property type="term" value="C:nucleus"/>
    <property type="evidence" value="ECO:0007669"/>
    <property type="project" value="UniProtKB-SubCell"/>
</dbReference>
<dbReference type="GO" id="GO:0006355">
    <property type="term" value="P:regulation of DNA-templated transcription"/>
    <property type="evidence" value="ECO:0007669"/>
    <property type="project" value="InterPro"/>
</dbReference>
<keyword evidence="6 8" id="KW-0539">Nucleus</keyword>
<dbReference type="Pfam" id="PF06507">
    <property type="entry name" value="ARF_AD"/>
    <property type="match status" value="1"/>
</dbReference>
<sequence>MMASSSSDAVSLTDVDVWLAVAGASVRIPPPNSAVYYFPQGHLEQHGLAAAAASQNPVVAPGRPFIPCRVLSFGLLYHPLTEQPLARILLQPTSAGSAWRPKSSGEATPASGAVGGNAIASYAKVLSPSDANNGGGFSIPRSCAERVFPRLESEGDRPAQNLRMRDAAGILWGFRHIYRGTPRRHLLTTGWSMFVNTKRLVAGDSVVFVRRTAAGGRTELFVRIRRAAAGSWESEERSVSSALAEMGKAARGLQFEVVYSPKIGLPDFVVEAGRVEAAWWVGWRPGIRVRMDVETVDSTQMVSSVGTVMTAVVPENGPWRGSPWRMLQVAWDEQEIAAKTEKVSPWEVENIIPPNPHFFPPEFPSAKKLKAYGPDANSIEACDRYYPNRTFTQLLIDCTEPPRTEIDLKLLNQHSGSSSTTARGSSFRLFGKTIQISHPHEGGSESNVVSCTDCETKQS</sequence>
<dbReference type="InterPro" id="IPR044835">
    <property type="entry name" value="ARF_plant"/>
</dbReference>
<gene>
    <name evidence="11" type="ORF">STAS_03169</name>
</gene>
<dbReference type="PANTHER" id="PTHR31384">
    <property type="entry name" value="AUXIN RESPONSE FACTOR 4-RELATED"/>
    <property type="match status" value="1"/>
</dbReference>
<comment type="similarity">
    <text evidence="2 8">Belongs to the ARF family.</text>
</comment>
<dbReference type="OrthoDB" id="1414159at2759"/>
<proteinExistence type="inferred from homology"/>
<feature type="region of interest" description="Disordered" evidence="9">
    <location>
        <begin position="438"/>
        <end position="459"/>
    </location>
</feature>
<dbReference type="SUPFAM" id="SSF101936">
    <property type="entry name" value="DNA-binding pseudobarrel domain"/>
    <property type="match status" value="1"/>
</dbReference>
<dbReference type="GO" id="GO:0003677">
    <property type="term" value="F:DNA binding"/>
    <property type="evidence" value="ECO:0007669"/>
    <property type="project" value="UniProtKB-KW"/>
</dbReference>
<dbReference type="EMBL" id="BKCP01002002">
    <property type="protein sequence ID" value="GER27467.1"/>
    <property type="molecule type" value="Genomic_DNA"/>
</dbReference>
<feature type="domain" description="TF-B3" evidence="10">
    <location>
        <begin position="122"/>
        <end position="228"/>
    </location>
</feature>
<dbReference type="InterPro" id="IPR003340">
    <property type="entry name" value="B3_DNA-bd"/>
</dbReference>
<evidence type="ECO:0000256" key="9">
    <source>
        <dbReference type="SAM" id="MobiDB-lite"/>
    </source>
</evidence>
<keyword evidence="7 8" id="KW-0927">Auxin signaling pathway</keyword>
<dbReference type="PANTHER" id="PTHR31384:SF94">
    <property type="entry name" value="AUXIN RESPONSE FACTOR 17"/>
    <property type="match status" value="1"/>
</dbReference>
<name>A0A5A7P4D9_STRAF</name>
<dbReference type="PROSITE" id="PS50863">
    <property type="entry name" value="B3"/>
    <property type="match status" value="1"/>
</dbReference>
<keyword evidence="3 8" id="KW-0805">Transcription regulation</keyword>
<evidence type="ECO:0000256" key="3">
    <source>
        <dbReference type="ARBA" id="ARBA00023015"/>
    </source>
</evidence>
<evidence type="ECO:0000256" key="4">
    <source>
        <dbReference type="ARBA" id="ARBA00023125"/>
    </source>
</evidence>
<dbReference type="Proteomes" id="UP000325081">
    <property type="component" value="Unassembled WGS sequence"/>
</dbReference>
<dbReference type="Gene3D" id="2.30.30.1040">
    <property type="match status" value="1"/>
</dbReference>
<dbReference type="SMART" id="SM01019">
    <property type="entry name" value="B3"/>
    <property type="match status" value="1"/>
</dbReference>
<dbReference type="InterPro" id="IPR015300">
    <property type="entry name" value="DNA-bd_pseudobarrel_sf"/>
</dbReference>
<protein>
    <recommendedName>
        <fullName evidence="8">Auxin response factor</fullName>
    </recommendedName>
</protein>
<keyword evidence="5 8" id="KW-0804">Transcription</keyword>
<evidence type="ECO:0000256" key="5">
    <source>
        <dbReference type="ARBA" id="ARBA00023163"/>
    </source>
</evidence>
<evidence type="ECO:0000313" key="11">
    <source>
        <dbReference type="EMBL" id="GER27467.1"/>
    </source>
</evidence>
<accession>A0A5A7P4D9</accession>
<comment type="subcellular location">
    <subcellularLocation>
        <location evidence="1 8">Nucleus</location>
    </subcellularLocation>
</comment>
<comment type="function">
    <text evidence="8">Auxin response factors (ARFs) are transcriptional factors that bind specifically to the DNA sequence 5'-TGTCTC-3' found in the auxin-responsive promoter elements (AuxREs).</text>
</comment>
<keyword evidence="4 8" id="KW-0238">DNA-binding</keyword>
<dbReference type="AlphaFoldDB" id="A0A5A7P4D9"/>